<dbReference type="EMBL" id="JAAGWK010000024">
    <property type="protein sequence ID" value="NEL55654.1"/>
    <property type="molecule type" value="Genomic_DNA"/>
</dbReference>
<evidence type="ECO:0008006" key="5">
    <source>
        <dbReference type="Google" id="ProtNLM"/>
    </source>
</evidence>
<dbReference type="RefSeq" id="WP_152730859.1">
    <property type="nucleotide sequence ID" value="NZ_JAABOZ010000004.1"/>
</dbReference>
<comment type="caution">
    <text evidence="3">The sequence shown here is derived from an EMBL/GenBank/DDBJ whole genome shotgun (WGS) entry which is preliminary data.</text>
</comment>
<accession>A0A7K3WGT0</accession>
<keyword evidence="4" id="KW-1185">Reference proteome</keyword>
<name>A0A7K3WGT0_9ACTN</name>
<dbReference type="AlphaFoldDB" id="A0A7K3WGT0"/>
<reference evidence="3 4" key="1">
    <citation type="submission" date="2020-02" db="EMBL/GenBank/DDBJ databases">
        <title>The whole genome sequence of CPCC 205119.</title>
        <authorList>
            <person name="Jiang Z."/>
        </authorList>
    </citation>
    <scope>NUCLEOTIDE SEQUENCE [LARGE SCALE GENOMIC DNA]</scope>
    <source>
        <strain evidence="3 4">CPCC 205119</strain>
    </source>
</reference>
<feature type="compositionally biased region" description="Low complexity" evidence="1">
    <location>
        <begin position="8"/>
        <end position="28"/>
    </location>
</feature>
<evidence type="ECO:0000256" key="2">
    <source>
        <dbReference type="SAM" id="Phobius"/>
    </source>
</evidence>
<keyword evidence="2" id="KW-1133">Transmembrane helix</keyword>
<keyword evidence="2" id="KW-0812">Transmembrane</keyword>
<evidence type="ECO:0000313" key="3">
    <source>
        <dbReference type="EMBL" id="NEL55654.1"/>
    </source>
</evidence>
<feature type="region of interest" description="Disordered" evidence="1">
    <location>
        <begin position="1"/>
        <end position="34"/>
    </location>
</feature>
<protein>
    <recommendedName>
        <fullName evidence="5">Fibronectin type-III domain-containing protein</fullName>
    </recommendedName>
</protein>
<sequence length="248" mass="25299">MTSSAGHPTPGGTRSPAPRRAPRPGVVAARRRREERRARWYGTGLSLAAVCLTTGFVLSVSPVDLPGPTAVPSPAAVVVGVAPVAPNGTVPVPSQDAVPAAPTRAQPVMPLPAPDTGSAFVPYAPYGVPPTFAPPTSECGGYGNPRQITPGIEVGPGQATASWQADGRDAVIGYRVTAVTLDLVGGAQPEPPTQTVGQRDDCGPVSVTITGLPSGGRYVFWLEEQVVSSIDGVARFVQVGWSPGVVIG</sequence>
<proteinExistence type="predicted"/>
<organism evidence="3 4">
    <name type="scientific">Goekera deserti</name>
    <dbReference type="NCBI Taxonomy" id="2497753"/>
    <lineage>
        <taxon>Bacteria</taxon>
        <taxon>Bacillati</taxon>
        <taxon>Actinomycetota</taxon>
        <taxon>Actinomycetes</taxon>
        <taxon>Geodermatophilales</taxon>
        <taxon>Geodermatophilaceae</taxon>
        <taxon>Goekera</taxon>
    </lineage>
</organism>
<gene>
    <name evidence="3" type="ORF">G1H19_16865</name>
</gene>
<evidence type="ECO:0000256" key="1">
    <source>
        <dbReference type="SAM" id="MobiDB-lite"/>
    </source>
</evidence>
<feature type="transmembrane region" description="Helical" evidence="2">
    <location>
        <begin position="40"/>
        <end position="60"/>
    </location>
</feature>
<evidence type="ECO:0000313" key="4">
    <source>
        <dbReference type="Proteomes" id="UP000470470"/>
    </source>
</evidence>
<keyword evidence="2" id="KW-0472">Membrane</keyword>
<dbReference type="Proteomes" id="UP000470470">
    <property type="component" value="Unassembled WGS sequence"/>
</dbReference>